<dbReference type="GO" id="GO:0005509">
    <property type="term" value="F:calcium ion binding"/>
    <property type="evidence" value="ECO:0007669"/>
    <property type="project" value="InterPro"/>
</dbReference>
<keyword evidence="1" id="KW-0732">Signal</keyword>
<protein>
    <submittedName>
        <fullName evidence="2">Ca2+-binding RTX toxin-like protein</fullName>
    </submittedName>
</protein>
<dbReference type="AlphaFoldDB" id="A0A7Y9KP69"/>
<organism evidence="2 3">
    <name type="scientific">Nocardioides cavernae</name>
    <dbReference type="NCBI Taxonomy" id="1921566"/>
    <lineage>
        <taxon>Bacteria</taxon>
        <taxon>Bacillati</taxon>
        <taxon>Actinomycetota</taxon>
        <taxon>Actinomycetes</taxon>
        <taxon>Propionibacteriales</taxon>
        <taxon>Nocardioidaceae</taxon>
        <taxon>Nocardioides</taxon>
    </lineage>
</organism>
<dbReference type="Pfam" id="PF00353">
    <property type="entry name" value="HemolysinCabind"/>
    <property type="match status" value="1"/>
</dbReference>
<accession>A0A7Y9KP69</accession>
<dbReference type="EMBL" id="JACCBW010000002">
    <property type="protein sequence ID" value="NYE36401.1"/>
    <property type="molecule type" value="Genomic_DNA"/>
</dbReference>
<reference evidence="2 3" key="1">
    <citation type="submission" date="2020-07" db="EMBL/GenBank/DDBJ databases">
        <authorList>
            <person name="Partida-Martinez L."/>
            <person name="Huntemann M."/>
            <person name="Clum A."/>
            <person name="Wang J."/>
            <person name="Palaniappan K."/>
            <person name="Ritter S."/>
            <person name="Chen I.-M."/>
            <person name="Stamatis D."/>
            <person name="Reddy T."/>
            <person name="O'Malley R."/>
            <person name="Daum C."/>
            <person name="Shapiro N."/>
            <person name="Ivanova N."/>
            <person name="Kyrpides N."/>
            <person name="Woyke T."/>
        </authorList>
    </citation>
    <scope>NUCLEOTIDE SEQUENCE [LARGE SCALE GENOMIC DNA]</scope>
    <source>
        <strain evidence="2 3">AT2.17</strain>
    </source>
</reference>
<sequence length="273" mass="28059">MRPLPLLATGLAAGLCAALLPATLLPAAAPAYAEGETCLGRLATAVGTPGQPELVGTEGDDVVVTDGAGSVATLGGDDWVCVTDVPGAPGRTISVDTGEGDDALLVERVEWLGASRSSYVGGPGSDLLALWAGARLDLDLASGEMVTRRSGRDVRTTVGGFDSTFVVATDLALHGTRRADDLRFQACRATVRGLAGSDVIAQNTLGTTFPQRLRCHQRERSFRLLGGGGHDIVRGGSGPDLLVGGPGRDVVSGNSGRDRCSGEKLKACEVRLR</sequence>
<keyword evidence="3" id="KW-1185">Reference proteome</keyword>
<dbReference type="Proteomes" id="UP000549911">
    <property type="component" value="Unassembled WGS sequence"/>
</dbReference>
<dbReference type="InterPro" id="IPR011049">
    <property type="entry name" value="Serralysin-like_metalloprot_C"/>
</dbReference>
<dbReference type="RefSeq" id="WP_179619085.1">
    <property type="nucleotide sequence ID" value="NZ_JACCBW010000002.1"/>
</dbReference>
<proteinExistence type="predicted"/>
<dbReference type="Gene3D" id="2.150.10.10">
    <property type="entry name" value="Serralysin-like metalloprotease, C-terminal"/>
    <property type="match status" value="1"/>
</dbReference>
<dbReference type="InterPro" id="IPR001343">
    <property type="entry name" value="Hemolysn_Ca-bd"/>
</dbReference>
<reference evidence="2 3" key="2">
    <citation type="submission" date="2020-08" db="EMBL/GenBank/DDBJ databases">
        <title>The Agave Microbiome: Exploring the role of microbial communities in plant adaptations to desert environments.</title>
        <authorList>
            <person name="Partida-Martinez L.P."/>
        </authorList>
    </citation>
    <scope>NUCLEOTIDE SEQUENCE [LARGE SCALE GENOMIC DNA]</scope>
    <source>
        <strain evidence="2 3">AT2.17</strain>
    </source>
</reference>
<comment type="caution">
    <text evidence="2">The sequence shown here is derived from an EMBL/GenBank/DDBJ whole genome shotgun (WGS) entry which is preliminary data.</text>
</comment>
<gene>
    <name evidence="2" type="ORF">F4692_001534</name>
</gene>
<dbReference type="PRINTS" id="PR00313">
    <property type="entry name" value="CABNDNGRPT"/>
</dbReference>
<evidence type="ECO:0000256" key="1">
    <source>
        <dbReference type="SAM" id="SignalP"/>
    </source>
</evidence>
<evidence type="ECO:0000313" key="3">
    <source>
        <dbReference type="Proteomes" id="UP000549911"/>
    </source>
</evidence>
<feature type="signal peptide" evidence="1">
    <location>
        <begin position="1"/>
        <end position="33"/>
    </location>
</feature>
<feature type="chain" id="PRO_5030732472" evidence="1">
    <location>
        <begin position="34"/>
        <end position="273"/>
    </location>
</feature>
<name>A0A7Y9KP69_9ACTN</name>
<evidence type="ECO:0000313" key="2">
    <source>
        <dbReference type="EMBL" id="NYE36401.1"/>
    </source>
</evidence>
<dbReference type="SUPFAM" id="SSF51120">
    <property type="entry name" value="beta-Roll"/>
    <property type="match status" value="1"/>
</dbReference>